<evidence type="ECO:0000313" key="4">
    <source>
        <dbReference type="WBParaSite" id="GPUH_0001108901-mRNA-1"/>
    </source>
</evidence>
<dbReference type="Proteomes" id="UP000271098">
    <property type="component" value="Unassembled WGS sequence"/>
</dbReference>
<keyword evidence="1" id="KW-1133">Transmembrane helix</keyword>
<dbReference type="WBParaSite" id="GPUH_0001108901-mRNA-1">
    <property type="protein sequence ID" value="GPUH_0001108901-mRNA-1"/>
    <property type="gene ID" value="GPUH_0001108901"/>
</dbReference>
<dbReference type="AlphaFoldDB" id="A0A183DQT5"/>
<organism evidence="4">
    <name type="scientific">Gongylonema pulchrum</name>
    <dbReference type="NCBI Taxonomy" id="637853"/>
    <lineage>
        <taxon>Eukaryota</taxon>
        <taxon>Metazoa</taxon>
        <taxon>Ecdysozoa</taxon>
        <taxon>Nematoda</taxon>
        <taxon>Chromadorea</taxon>
        <taxon>Rhabditida</taxon>
        <taxon>Spirurina</taxon>
        <taxon>Spiruromorpha</taxon>
        <taxon>Spiruroidea</taxon>
        <taxon>Gongylonematidae</taxon>
        <taxon>Gongylonema</taxon>
    </lineage>
</organism>
<keyword evidence="1" id="KW-0472">Membrane</keyword>
<reference evidence="2 3" key="2">
    <citation type="submission" date="2018-11" db="EMBL/GenBank/DDBJ databases">
        <authorList>
            <consortium name="Pathogen Informatics"/>
        </authorList>
    </citation>
    <scope>NUCLEOTIDE SEQUENCE [LARGE SCALE GENOMIC DNA]</scope>
</reference>
<proteinExistence type="predicted"/>
<evidence type="ECO:0000313" key="3">
    <source>
        <dbReference type="Proteomes" id="UP000271098"/>
    </source>
</evidence>
<dbReference type="EMBL" id="UYRT01078330">
    <property type="protein sequence ID" value="VDN18303.1"/>
    <property type="molecule type" value="Genomic_DNA"/>
</dbReference>
<evidence type="ECO:0000256" key="1">
    <source>
        <dbReference type="SAM" id="Phobius"/>
    </source>
</evidence>
<name>A0A183DQT5_9BILA</name>
<sequence>MCHNIKWKFSIDYASFYKCSLYMLVASRILSSSVVLSEISVFFIMAVIIVLSGCVARRKDNYVLVKDANVPEINDPPQRYLPLSLTLVVIGKYGVTKKPVQGWGLRTDDTLKNVATLPNSESAKQQCPVKRDA</sequence>
<gene>
    <name evidence="2" type="ORF">GPUH_LOCUS11076</name>
</gene>
<evidence type="ECO:0000313" key="2">
    <source>
        <dbReference type="EMBL" id="VDN18303.1"/>
    </source>
</evidence>
<keyword evidence="3" id="KW-1185">Reference proteome</keyword>
<feature type="transmembrane region" description="Helical" evidence="1">
    <location>
        <begin position="34"/>
        <end position="56"/>
    </location>
</feature>
<keyword evidence="1" id="KW-0812">Transmembrane</keyword>
<protein>
    <submittedName>
        <fullName evidence="4">Lipoprotein</fullName>
    </submittedName>
</protein>
<dbReference type="OrthoDB" id="5873759at2759"/>
<reference evidence="4" key="1">
    <citation type="submission" date="2016-06" db="UniProtKB">
        <authorList>
            <consortium name="WormBaseParasite"/>
        </authorList>
    </citation>
    <scope>IDENTIFICATION</scope>
</reference>
<accession>A0A183DQT5</accession>